<dbReference type="EMBL" id="JAPTYD010000081">
    <property type="protein sequence ID" value="MCZ0964272.1"/>
    <property type="molecule type" value="Genomic_DNA"/>
</dbReference>
<feature type="signal peptide" evidence="2">
    <location>
        <begin position="1"/>
        <end position="20"/>
    </location>
</feature>
<dbReference type="InterPro" id="IPR011033">
    <property type="entry name" value="PRC_barrel-like_sf"/>
</dbReference>
<feature type="region of interest" description="Disordered" evidence="1">
    <location>
        <begin position="24"/>
        <end position="59"/>
    </location>
</feature>
<dbReference type="SUPFAM" id="SSF50346">
    <property type="entry name" value="PRC-barrel domain"/>
    <property type="match status" value="1"/>
</dbReference>
<evidence type="ECO:0000313" key="4">
    <source>
        <dbReference type="EMBL" id="MCZ0964272.1"/>
    </source>
</evidence>
<dbReference type="RefSeq" id="WP_268944364.1">
    <property type="nucleotide sequence ID" value="NZ_JAPTYD010000081.1"/>
</dbReference>
<organism evidence="4 5">
    <name type="scientific">Paracoccus benzoatiresistens</name>
    <dbReference type="NCBI Taxonomy" id="2997341"/>
    <lineage>
        <taxon>Bacteria</taxon>
        <taxon>Pseudomonadati</taxon>
        <taxon>Pseudomonadota</taxon>
        <taxon>Alphaproteobacteria</taxon>
        <taxon>Rhodobacterales</taxon>
        <taxon>Paracoccaceae</taxon>
        <taxon>Paracoccus</taxon>
    </lineage>
</organism>
<protein>
    <submittedName>
        <fullName evidence="4">PRC-barrel domain-containing protein</fullName>
    </submittedName>
</protein>
<accession>A0ABT4JCH2</accession>
<feature type="domain" description="PRC-barrel" evidence="3">
    <location>
        <begin position="107"/>
        <end position="165"/>
    </location>
</feature>
<evidence type="ECO:0000256" key="1">
    <source>
        <dbReference type="SAM" id="MobiDB-lite"/>
    </source>
</evidence>
<evidence type="ECO:0000256" key="2">
    <source>
        <dbReference type="SAM" id="SignalP"/>
    </source>
</evidence>
<gene>
    <name evidence="4" type="ORF">OU682_22120</name>
</gene>
<dbReference type="InterPro" id="IPR027275">
    <property type="entry name" value="PRC-brl_dom"/>
</dbReference>
<name>A0ABT4JCH2_9RHOB</name>
<sequence>MKKLLTSTALMAMLAGPVLAQTTAEPAPATTEAPAADATTTTTAPATTETAPATDADTTAASTEAGFGYMAAPTDMSAETFIDKDLYVTETDPDTSATYNEADEGWDDIGEIEDLVISETGEVKAVLIDIGGFLGIGERTVSVSMDQLRMIRDGDSEDDYFIVFTANRAALENAPEFEWPERD</sequence>
<keyword evidence="2" id="KW-0732">Signal</keyword>
<comment type="caution">
    <text evidence="4">The sequence shown here is derived from an EMBL/GenBank/DDBJ whole genome shotgun (WGS) entry which is preliminary data.</text>
</comment>
<dbReference type="Gene3D" id="2.30.30.240">
    <property type="entry name" value="PRC-barrel domain"/>
    <property type="match status" value="1"/>
</dbReference>
<dbReference type="Proteomes" id="UP001149822">
    <property type="component" value="Unassembled WGS sequence"/>
</dbReference>
<reference evidence="4" key="1">
    <citation type="submission" date="2022-12" db="EMBL/GenBank/DDBJ databases">
        <title>Paracoccus sp. EF6 isolated from a lake water.</title>
        <authorList>
            <person name="Liu H."/>
        </authorList>
    </citation>
    <scope>NUCLEOTIDE SEQUENCE</scope>
    <source>
        <strain evidence="4">EF6</strain>
    </source>
</reference>
<dbReference type="Pfam" id="PF05239">
    <property type="entry name" value="PRC"/>
    <property type="match status" value="1"/>
</dbReference>
<evidence type="ECO:0000313" key="5">
    <source>
        <dbReference type="Proteomes" id="UP001149822"/>
    </source>
</evidence>
<proteinExistence type="predicted"/>
<keyword evidence="5" id="KW-1185">Reference proteome</keyword>
<evidence type="ECO:0000259" key="3">
    <source>
        <dbReference type="Pfam" id="PF05239"/>
    </source>
</evidence>
<feature type="chain" id="PRO_5047530479" evidence="2">
    <location>
        <begin position="21"/>
        <end position="183"/>
    </location>
</feature>